<accession>A0A0E9WBV4</accession>
<evidence type="ECO:0000256" key="1">
    <source>
        <dbReference type="SAM" id="MobiDB-lite"/>
    </source>
</evidence>
<organism evidence="2">
    <name type="scientific">Anguilla anguilla</name>
    <name type="common">European freshwater eel</name>
    <name type="synonym">Muraena anguilla</name>
    <dbReference type="NCBI Taxonomy" id="7936"/>
    <lineage>
        <taxon>Eukaryota</taxon>
        <taxon>Metazoa</taxon>
        <taxon>Chordata</taxon>
        <taxon>Craniata</taxon>
        <taxon>Vertebrata</taxon>
        <taxon>Euteleostomi</taxon>
        <taxon>Actinopterygii</taxon>
        <taxon>Neopterygii</taxon>
        <taxon>Teleostei</taxon>
        <taxon>Anguilliformes</taxon>
        <taxon>Anguillidae</taxon>
        <taxon>Anguilla</taxon>
    </lineage>
</organism>
<name>A0A0E9WBV4_ANGAN</name>
<protein>
    <submittedName>
        <fullName evidence="2">Uncharacterized protein</fullName>
    </submittedName>
</protein>
<reference evidence="2" key="1">
    <citation type="submission" date="2014-11" db="EMBL/GenBank/DDBJ databases">
        <authorList>
            <person name="Amaro Gonzalez C."/>
        </authorList>
    </citation>
    <scope>NUCLEOTIDE SEQUENCE</scope>
</reference>
<evidence type="ECO:0000313" key="2">
    <source>
        <dbReference type="EMBL" id="JAH87869.1"/>
    </source>
</evidence>
<sequence length="44" mass="4524">MAAECGNAAEGTSSGLRGPAAGWFAEPDSPADERNVSFCLRPVQ</sequence>
<feature type="region of interest" description="Disordered" evidence="1">
    <location>
        <begin position="1"/>
        <end position="44"/>
    </location>
</feature>
<dbReference type="AlphaFoldDB" id="A0A0E9WBV4"/>
<dbReference type="EMBL" id="GBXM01020708">
    <property type="protein sequence ID" value="JAH87869.1"/>
    <property type="molecule type" value="Transcribed_RNA"/>
</dbReference>
<reference evidence="2" key="2">
    <citation type="journal article" date="2015" name="Fish Shellfish Immunol.">
        <title>Early steps in the European eel (Anguilla anguilla)-Vibrio vulnificus interaction in the gills: Role of the RtxA13 toxin.</title>
        <authorList>
            <person name="Callol A."/>
            <person name="Pajuelo D."/>
            <person name="Ebbesson L."/>
            <person name="Teles M."/>
            <person name="MacKenzie S."/>
            <person name="Amaro C."/>
        </authorList>
    </citation>
    <scope>NUCLEOTIDE SEQUENCE</scope>
</reference>
<proteinExistence type="predicted"/>